<dbReference type="PIR" id="S45377">
    <property type="entry name" value="S45377"/>
</dbReference>
<evidence type="ECO:0000313" key="1">
    <source>
        <dbReference type="EMBL" id="CAA82673.1"/>
    </source>
</evidence>
<protein>
    <submittedName>
        <fullName evidence="1">Uncharacterized protein</fullName>
    </submittedName>
</protein>
<organism evidence="1">
    <name type="scientific">Anopheles stephensi</name>
    <name type="common">Indo-Pakistan malaria mosquito</name>
    <dbReference type="NCBI Taxonomy" id="30069"/>
    <lineage>
        <taxon>Eukaryota</taxon>
        <taxon>Metazoa</taxon>
        <taxon>Ecdysozoa</taxon>
        <taxon>Arthropoda</taxon>
        <taxon>Hexapoda</taxon>
        <taxon>Insecta</taxon>
        <taxon>Pterygota</taxon>
        <taxon>Neoptera</taxon>
        <taxon>Endopterygota</taxon>
        <taxon>Diptera</taxon>
        <taxon>Nematocera</taxon>
        <taxon>Culicoidea</taxon>
        <taxon>Culicidae</taxon>
        <taxon>Anophelinae</taxon>
        <taxon>Anopheles</taxon>
    </lineage>
</organism>
<sequence>MEVIQPPHCKMGPEPYLRRQNCLSFSFKFLDTYCVLESLFSIVDPIPYYCYVRVVRPVKLIQKSAF</sequence>
<dbReference type="AlphaFoldDB" id="Q17095"/>
<accession>Q17095</accession>
<name>Q17095_ANOST</name>
<reference evidence="1" key="2">
    <citation type="submission" date="1994-01" db="EMBL/GenBank/DDBJ databases">
        <authorList>
            <person name="Deobagkar D.N."/>
        </authorList>
    </citation>
    <scope>NUCLEOTIDE SEQUENCE</scope>
    <source>
        <strain evidence="1">Liston</strain>
    </source>
</reference>
<reference evidence="1" key="1">
    <citation type="journal article" date="1991" name="Indian J. Biochem. Biophys.">
        <title>Characterization of MboI repeat DNA sequence of Anopheles stephensi.</title>
        <authorList>
            <person name="Samant S.A."/>
            <person name="Vilekar N.R."/>
            <person name="Lole K.S."/>
            <person name="Deobagkar D.D."/>
            <person name="Deobagkar D.N."/>
        </authorList>
    </citation>
    <scope>NUCLEOTIDE SEQUENCE</scope>
    <source>
        <strain evidence="1">Liston</strain>
    </source>
</reference>
<proteinExistence type="predicted"/>
<dbReference type="EMBL" id="Z29568">
    <property type="protein sequence ID" value="CAA82673.1"/>
    <property type="molecule type" value="Genomic_DNA"/>
</dbReference>